<feature type="chain" id="PRO_5007831098" evidence="1">
    <location>
        <begin position="30"/>
        <end position="416"/>
    </location>
</feature>
<keyword evidence="1" id="KW-0732">Signal</keyword>
<gene>
    <name evidence="2" type="ORF">N478_14535</name>
</gene>
<dbReference type="Proteomes" id="UP000076661">
    <property type="component" value="Unassembled WGS sequence"/>
</dbReference>
<proteinExistence type="predicted"/>
<name>A0A161YYN0_9GAMM</name>
<organism evidence="2 3">
    <name type="scientific">Pseudoalteromonas luteoviolacea S4060-1</name>
    <dbReference type="NCBI Taxonomy" id="1365257"/>
    <lineage>
        <taxon>Bacteria</taxon>
        <taxon>Pseudomonadati</taxon>
        <taxon>Pseudomonadota</taxon>
        <taxon>Gammaproteobacteria</taxon>
        <taxon>Alteromonadales</taxon>
        <taxon>Pseudoalteromonadaceae</taxon>
        <taxon>Pseudoalteromonas</taxon>
    </lineage>
</organism>
<sequence>MQSKIEKHVMLTKKLALSAVIALSLSACGSGGSDDAPSAPRVQNITYEALPAMLTFNEGETVRLSLNTKGEGASGLKFNWTVKYLNQDVTFTGQGSDTISFKAPNVDMHSTMQVSVKLDEANSTKTFGFHDQHLSLSIKDLNPPTTPAHELGEEVSEIDTSVLTTGSTWTETHKQNSRIDQVDSSYNLVDSTLIRSFIVESADQNKQVVGTNYCGFPDLNSMELNASVLSIKCSSGTSSTQYFQKENSFSIVQKCDETIVGVSTFEKKSNEAIASFGSLNMQFKNFADLQTKEVCAVVATSKVTAHSADNQEVAKEEATAIRLVTQQEGNDFELHFAFNEAPNGFFVSLNSFFDENNKATIISGSYPELNASSQSGSLDLDAKNSISNMKGTFNFVLKNDAGLNEAVEGDFELVLE</sequence>
<dbReference type="PATRIC" id="fig|1365257.3.peg.1317"/>
<dbReference type="PROSITE" id="PS51257">
    <property type="entry name" value="PROKAR_LIPOPROTEIN"/>
    <property type="match status" value="1"/>
</dbReference>
<evidence type="ECO:0000313" key="3">
    <source>
        <dbReference type="Proteomes" id="UP000076661"/>
    </source>
</evidence>
<dbReference type="RefSeq" id="WP_063380433.1">
    <property type="nucleotide sequence ID" value="NZ_AUXX01000009.1"/>
</dbReference>
<comment type="caution">
    <text evidence="2">The sequence shown here is derived from an EMBL/GenBank/DDBJ whole genome shotgun (WGS) entry which is preliminary data.</text>
</comment>
<accession>A0A161YYN0</accession>
<reference evidence="2 3" key="1">
    <citation type="submission" date="2013-07" db="EMBL/GenBank/DDBJ databases">
        <title>Comparative Genomic and Metabolomic Analysis of Twelve Strains of Pseudoalteromonas luteoviolacea.</title>
        <authorList>
            <person name="Vynne N.G."/>
            <person name="Mansson M."/>
            <person name="Gram L."/>
        </authorList>
    </citation>
    <scope>NUCLEOTIDE SEQUENCE [LARGE SCALE GENOMIC DNA]</scope>
    <source>
        <strain evidence="2 3">S4060-1</strain>
    </source>
</reference>
<feature type="signal peptide" evidence="1">
    <location>
        <begin position="1"/>
        <end position="29"/>
    </location>
</feature>
<evidence type="ECO:0000313" key="2">
    <source>
        <dbReference type="EMBL" id="KZN68380.1"/>
    </source>
</evidence>
<evidence type="ECO:0000256" key="1">
    <source>
        <dbReference type="SAM" id="SignalP"/>
    </source>
</evidence>
<protein>
    <submittedName>
        <fullName evidence="2">Uncharacterized protein</fullName>
    </submittedName>
</protein>
<dbReference type="AlphaFoldDB" id="A0A161YYN0"/>
<dbReference type="EMBL" id="AUXX01000009">
    <property type="protein sequence ID" value="KZN68380.1"/>
    <property type="molecule type" value="Genomic_DNA"/>
</dbReference>